<gene>
    <name evidence="3" type="primary">LOC112461202</name>
</gene>
<evidence type="ECO:0000313" key="3">
    <source>
        <dbReference type="RefSeq" id="XP_024882122.1"/>
    </source>
</evidence>
<dbReference type="Proteomes" id="UP000504618">
    <property type="component" value="Unplaced"/>
</dbReference>
<dbReference type="GeneID" id="112461202"/>
<organism evidence="2 3">
    <name type="scientific">Temnothorax curvispinosus</name>
    <dbReference type="NCBI Taxonomy" id="300111"/>
    <lineage>
        <taxon>Eukaryota</taxon>
        <taxon>Metazoa</taxon>
        <taxon>Ecdysozoa</taxon>
        <taxon>Arthropoda</taxon>
        <taxon>Hexapoda</taxon>
        <taxon>Insecta</taxon>
        <taxon>Pterygota</taxon>
        <taxon>Neoptera</taxon>
        <taxon>Endopterygota</taxon>
        <taxon>Hymenoptera</taxon>
        <taxon>Apocrita</taxon>
        <taxon>Aculeata</taxon>
        <taxon>Formicoidea</taxon>
        <taxon>Formicidae</taxon>
        <taxon>Myrmicinae</taxon>
        <taxon>Temnothorax</taxon>
    </lineage>
</organism>
<dbReference type="RefSeq" id="XP_024882122.1">
    <property type="nucleotide sequence ID" value="XM_025026354.1"/>
</dbReference>
<feature type="region of interest" description="Disordered" evidence="1">
    <location>
        <begin position="30"/>
        <end position="56"/>
    </location>
</feature>
<reference evidence="3" key="1">
    <citation type="submission" date="2025-08" db="UniProtKB">
        <authorList>
            <consortium name="RefSeq"/>
        </authorList>
    </citation>
    <scope>IDENTIFICATION</scope>
    <source>
        <tissue evidence="3">Whole body</tissue>
    </source>
</reference>
<evidence type="ECO:0000256" key="1">
    <source>
        <dbReference type="SAM" id="MobiDB-lite"/>
    </source>
</evidence>
<feature type="compositionally biased region" description="Polar residues" evidence="1">
    <location>
        <begin position="30"/>
        <end position="40"/>
    </location>
</feature>
<protein>
    <submittedName>
        <fullName evidence="3">Uncharacterized protein LOC112461202</fullName>
    </submittedName>
</protein>
<dbReference type="AlphaFoldDB" id="A0A6J1QIC2"/>
<feature type="non-terminal residue" evidence="3">
    <location>
        <position position="1"/>
    </location>
</feature>
<accession>A0A6J1QIC2</accession>
<name>A0A6J1QIC2_9HYME</name>
<evidence type="ECO:0000313" key="2">
    <source>
        <dbReference type="Proteomes" id="UP000504618"/>
    </source>
</evidence>
<sequence length="108" mass="12107">EHKSAMKSSKLSEKKFTTIRSKLLEKNVTEKSISVPTAKTSESELEPESGLSNNQLPSIMLLDTQLPVISENDLIKYTNNKDPLSVDINAIWSKLIMLESDSKNLNKM</sequence>
<keyword evidence="2" id="KW-1185">Reference proteome</keyword>
<proteinExistence type="predicted"/>
<dbReference type="OrthoDB" id="10594938at2759"/>